<feature type="binding site" evidence="8">
    <location>
        <position position="285"/>
    </location>
    <ligand>
        <name>Mg(2+)</name>
        <dbReference type="ChEBI" id="CHEBI:18420"/>
    </ligand>
</feature>
<keyword evidence="6 8" id="KW-0067">ATP-binding</keyword>
<dbReference type="Pfam" id="PF02696">
    <property type="entry name" value="SelO"/>
    <property type="match status" value="1"/>
</dbReference>
<evidence type="ECO:0000313" key="10">
    <source>
        <dbReference type="Proteomes" id="UP000461670"/>
    </source>
</evidence>
<dbReference type="PANTHER" id="PTHR32057">
    <property type="entry name" value="PROTEIN ADENYLYLTRANSFERASE SELO, MITOCHONDRIAL"/>
    <property type="match status" value="1"/>
</dbReference>
<name>A0A7V8FLP3_9BURK</name>
<feature type="binding site" evidence="8">
    <location>
        <position position="126"/>
    </location>
    <ligand>
        <name>ATP</name>
        <dbReference type="ChEBI" id="CHEBI:30616"/>
    </ligand>
</feature>
<keyword evidence="2 8" id="KW-0808">Transferase</keyword>
<feature type="active site" description="Proton acceptor" evidence="8">
    <location>
        <position position="284"/>
    </location>
</feature>
<dbReference type="GO" id="GO:0000287">
    <property type="term" value="F:magnesium ion binding"/>
    <property type="evidence" value="ECO:0007669"/>
    <property type="project" value="UniProtKB-UniRule"/>
</dbReference>
<dbReference type="EC" id="2.7.7.-" evidence="8"/>
<comment type="catalytic activity">
    <reaction evidence="8">
        <text>L-histidyl-[protein] + UTP = N(tele)-(5'-uridylyl)-L-histidyl-[protein] + diphosphate</text>
        <dbReference type="Rhea" id="RHEA:83891"/>
        <dbReference type="Rhea" id="RHEA-COMP:9745"/>
        <dbReference type="Rhea" id="RHEA-COMP:20239"/>
        <dbReference type="ChEBI" id="CHEBI:29979"/>
        <dbReference type="ChEBI" id="CHEBI:33019"/>
        <dbReference type="ChEBI" id="CHEBI:46398"/>
        <dbReference type="ChEBI" id="CHEBI:233474"/>
    </reaction>
</comment>
<evidence type="ECO:0000256" key="3">
    <source>
        <dbReference type="ARBA" id="ARBA00022695"/>
    </source>
</evidence>
<comment type="caution">
    <text evidence="9">The sequence shown here is derived from an EMBL/GenBank/DDBJ whole genome shotgun (WGS) entry which is preliminary data.</text>
</comment>
<feature type="binding site" evidence="8">
    <location>
        <position position="123"/>
    </location>
    <ligand>
        <name>ATP</name>
        <dbReference type="ChEBI" id="CHEBI:30616"/>
    </ligand>
</feature>
<keyword evidence="5 8" id="KW-0547">Nucleotide-binding</keyword>
<evidence type="ECO:0000256" key="6">
    <source>
        <dbReference type="ARBA" id="ARBA00022840"/>
    </source>
</evidence>
<dbReference type="GO" id="GO:0070733">
    <property type="term" value="F:AMPylase activity"/>
    <property type="evidence" value="ECO:0007669"/>
    <property type="project" value="UniProtKB-EC"/>
</dbReference>
<evidence type="ECO:0000256" key="8">
    <source>
        <dbReference type="HAMAP-Rule" id="MF_00692"/>
    </source>
</evidence>
<evidence type="ECO:0000256" key="7">
    <source>
        <dbReference type="ARBA" id="ARBA00022842"/>
    </source>
</evidence>
<feature type="binding site" evidence="8">
    <location>
        <position position="125"/>
    </location>
    <ligand>
        <name>ATP</name>
        <dbReference type="ChEBI" id="CHEBI:30616"/>
    </ligand>
</feature>
<gene>
    <name evidence="8" type="primary">ydiU</name>
    <name evidence="8" type="synonym">selO</name>
    <name evidence="9" type="ORF">GAK30_03130</name>
</gene>
<dbReference type="EC" id="2.7.7.108" evidence="8"/>
<comment type="catalytic activity">
    <reaction evidence="8">
        <text>L-tyrosyl-[protein] + ATP = O-(5'-adenylyl)-L-tyrosyl-[protein] + diphosphate</text>
        <dbReference type="Rhea" id="RHEA:54288"/>
        <dbReference type="Rhea" id="RHEA-COMP:10136"/>
        <dbReference type="Rhea" id="RHEA-COMP:13846"/>
        <dbReference type="ChEBI" id="CHEBI:30616"/>
        <dbReference type="ChEBI" id="CHEBI:33019"/>
        <dbReference type="ChEBI" id="CHEBI:46858"/>
        <dbReference type="ChEBI" id="CHEBI:83624"/>
        <dbReference type="EC" id="2.7.7.108"/>
    </reaction>
</comment>
<feature type="binding site" evidence="8">
    <location>
        <position position="158"/>
    </location>
    <ligand>
        <name>ATP</name>
        <dbReference type="ChEBI" id="CHEBI:30616"/>
    </ligand>
</feature>
<reference evidence="10" key="1">
    <citation type="journal article" date="2020" name="MBio">
        <title>Horizontal gene transfer to a defensive symbiont with a reduced genome amongst a multipartite beetle microbiome.</title>
        <authorList>
            <person name="Waterworth S.C."/>
            <person name="Florez L.V."/>
            <person name="Rees E.R."/>
            <person name="Hertweck C."/>
            <person name="Kaltenpoth M."/>
            <person name="Kwan J.C."/>
        </authorList>
    </citation>
    <scope>NUCLEOTIDE SEQUENCE [LARGE SCALE GENOMIC DNA]</scope>
</reference>
<dbReference type="Proteomes" id="UP000461670">
    <property type="component" value="Unassembled WGS sequence"/>
</dbReference>
<evidence type="ECO:0000256" key="2">
    <source>
        <dbReference type="ARBA" id="ARBA00022679"/>
    </source>
</evidence>
<dbReference type="HAMAP" id="MF_00692">
    <property type="entry name" value="SelO"/>
    <property type="match status" value="1"/>
</dbReference>
<dbReference type="EMBL" id="WNDQ01000056">
    <property type="protein sequence ID" value="KAF1019404.1"/>
    <property type="molecule type" value="Genomic_DNA"/>
</dbReference>
<proteinExistence type="inferred from homology"/>
<keyword evidence="3 8" id="KW-0548">Nucleotidyltransferase</keyword>
<feature type="binding site" evidence="8">
    <location>
        <position position="294"/>
    </location>
    <ligand>
        <name>ATP</name>
        <dbReference type="ChEBI" id="CHEBI:30616"/>
    </ligand>
</feature>
<dbReference type="GO" id="GO:0005524">
    <property type="term" value="F:ATP binding"/>
    <property type="evidence" value="ECO:0007669"/>
    <property type="project" value="UniProtKB-UniRule"/>
</dbReference>
<dbReference type="GO" id="GO:0030145">
    <property type="term" value="F:manganese ion binding"/>
    <property type="evidence" value="ECO:0007669"/>
    <property type="project" value="UniProtKB-UniRule"/>
</dbReference>
<evidence type="ECO:0000256" key="1">
    <source>
        <dbReference type="ARBA" id="ARBA00009747"/>
    </source>
</evidence>
<keyword evidence="7 8" id="KW-0460">Magnesium</keyword>
<accession>A0A7V8FLP3</accession>
<comment type="cofactor">
    <cofactor evidence="8">
        <name>Mg(2+)</name>
        <dbReference type="ChEBI" id="CHEBI:18420"/>
    </cofactor>
    <cofactor evidence="8">
        <name>Mn(2+)</name>
        <dbReference type="ChEBI" id="CHEBI:29035"/>
    </cofactor>
</comment>
<organism evidence="9 10">
    <name type="scientific">Paracidovorax wautersii</name>
    <dbReference type="NCBI Taxonomy" id="1177982"/>
    <lineage>
        <taxon>Bacteria</taxon>
        <taxon>Pseudomonadati</taxon>
        <taxon>Pseudomonadota</taxon>
        <taxon>Betaproteobacteria</taxon>
        <taxon>Burkholderiales</taxon>
        <taxon>Comamonadaceae</taxon>
        <taxon>Paracidovorax</taxon>
    </lineage>
</organism>
<feature type="binding site" evidence="8">
    <location>
        <position position="208"/>
    </location>
    <ligand>
        <name>ATP</name>
        <dbReference type="ChEBI" id="CHEBI:30616"/>
    </ligand>
</feature>
<feature type="binding site" evidence="8">
    <location>
        <position position="145"/>
    </location>
    <ligand>
        <name>ATP</name>
        <dbReference type="ChEBI" id="CHEBI:30616"/>
    </ligand>
</feature>
<feature type="binding site" evidence="8">
    <location>
        <position position="215"/>
    </location>
    <ligand>
        <name>ATP</name>
        <dbReference type="ChEBI" id="CHEBI:30616"/>
    </ligand>
</feature>
<dbReference type="AlphaFoldDB" id="A0A7V8FLP3"/>
<dbReference type="NCBIfam" id="NF000658">
    <property type="entry name" value="PRK00029.1"/>
    <property type="match status" value="1"/>
</dbReference>
<sequence>MRRGTIARVPPPRTPWADNTGMAFTTSSPSPASISAAALHWPNRFHTLGPAFFTELPARPLPEPYWVARNDALARELGLDPAWLASDEALAVFAGNAPWPGSGPSVATVYSGHQFGVWAGQLGDGRALLLGEAETAAGPMEFQLKGSGPTPYSRMGDGRAVLRSSIREYLASEALHALGIPTTRALCLTGSNSPVRREEIETAAVVTRVAPSFIRFGHFEHFSHHGLHAELRQLADFVIAHHYPACAQAERPYAALLGEVAERTARLLAQWQAAGFCHGVMNTDNMSILGLTIDYGPYQFLDGFDPRHICNHSDSQGRYAYHQQPNVALWNLYALGQALMPLIEDSDAALAALERYRAVFPGALRRAMGAKLGLPDLSEDQEQRVLNPLLQLMAHERTDYPIFWRRLGDGLPGTDGHAQVVDLFVDWQAFEDWSRSHAELLAGHDLDATRTAMRRVNPKFVLRNHLAEEAIEAARGGDFAPVQTLLTVLQTPYDDHPGQDRLAGFPPDWASSILISCSS</sequence>
<keyword evidence="8" id="KW-0464">Manganese</keyword>
<comment type="catalytic activity">
    <reaction evidence="8">
        <text>L-threonyl-[protein] + ATP = 3-O-(5'-adenylyl)-L-threonyl-[protein] + diphosphate</text>
        <dbReference type="Rhea" id="RHEA:54292"/>
        <dbReference type="Rhea" id="RHEA-COMP:11060"/>
        <dbReference type="Rhea" id="RHEA-COMP:13847"/>
        <dbReference type="ChEBI" id="CHEBI:30013"/>
        <dbReference type="ChEBI" id="CHEBI:30616"/>
        <dbReference type="ChEBI" id="CHEBI:33019"/>
        <dbReference type="ChEBI" id="CHEBI:138113"/>
        <dbReference type="EC" id="2.7.7.108"/>
    </reaction>
</comment>
<feature type="binding site" evidence="8">
    <location>
        <position position="157"/>
    </location>
    <ligand>
        <name>ATP</name>
        <dbReference type="ChEBI" id="CHEBI:30616"/>
    </ligand>
</feature>
<protein>
    <recommendedName>
        <fullName evidence="8">Protein nucleotidyltransferase YdiU</fullName>
        <ecNumber evidence="8">2.7.7.-</ecNumber>
    </recommendedName>
    <alternativeName>
        <fullName evidence="8">Protein adenylyltransferase YdiU</fullName>
        <ecNumber evidence="8">2.7.7.108</ecNumber>
    </alternativeName>
    <alternativeName>
        <fullName evidence="8">Protein uridylyltransferase YdiU</fullName>
        <ecNumber evidence="8">2.7.7.-</ecNumber>
    </alternativeName>
</protein>
<comment type="catalytic activity">
    <reaction evidence="8">
        <text>L-seryl-[protein] + UTP = O-(5'-uridylyl)-L-seryl-[protein] + diphosphate</text>
        <dbReference type="Rhea" id="RHEA:64604"/>
        <dbReference type="Rhea" id="RHEA-COMP:9863"/>
        <dbReference type="Rhea" id="RHEA-COMP:16635"/>
        <dbReference type="ChEBI" id="CHEBI:29999"/>
        <dbReference type="ChEBI" id="CHEBI:33019"/>
        <dbReference type="ChEBI" id="CHEBI:46398"/>
        <dbReference type="ChEBI" id="CHEBI:156051"/>
    </reaction>
</comment>
<dbReference type="InterPro" id="IPR003846">
    <property type="entry name" value="SelO"/>
</dbReference>
<comment type="similarity">
    <text evidence="1 8">Belongs to the SELO family.</text>
</comment>
<evidence type="ECO:0000313" key="9">
    <source>
        <dbReference type="EMBL" id="KAF1019404.1"/>
    </source>
</evidence>
<feature type="binding site" evidence="8">
    <location>
        <position position="294"/>
    </location>
    <ligand>
        <name>Mg(2+)</name>
        <dbReference type="ChEBI" id="CHEBI:18420"/>
    </ligand>
</feature>
<evidence type="ECO:0000256" key="5">
    <source>
        <dbReference type="ARBA" id="ARBA00022741"/>
    </source>
</evidence>
<dbReference type="PANTHER" id="PTHR32057:SF14">
    <property type="entry name" value="PROTEIN ADENYLYLTRANSFERASE SELO, MITOCHONDRIAL"/>
    <property type="match status" value="1"/>
</dbReference>
<keyword evidence="4 8" id="KW-0479">Metal-binding</keyword>
<comment type="catalytic activity">
    <reaction evidence="8">
        <text>L-tyrosyl-[protein] + UTP = O-(5'-uridylyl)-L-tyrosyl-[protein] + diphosphate</text>
        <dbReference type="Rhea" id="RHEA:83887"/>
        <dbReference type="Rhea" id="RHEA-COMP:10136"/>
        <dbReference type="Rhea" id="RHEA-COMP:20238"/>
        <dbReference type="ChEBI" id="CHEBI:33019"/>
        <dbReference type="ChEBI" id="CHEBI:46398"/>
        <dbReference type="ChEBI" id="CHEBI:46858"/>
        <dbReference type="ChEBI" id="CHEBI:90602"/>
    </reaction>
</comment>
<evidence type="ECO:0000256" key="4">
    <source>
        <dbReference type="ARBA" id="ARBA00022723"/>
    </source>
</evidence>
<comment type="catalytic activity">
    <reaction evidence="8">
        <text>L-seryl-[protein] + ATP = 3-O-(5'-adenylyl)-L-seryl-[protein] + diphosphate</text>
        <dbReference type="Rhea" id="RHEA:58120"/>
        <dbReference type="Rhea" id="RHEA-COMP:9863"/>
        <dbReference type="Rhea" id="RHEA-COMP:15073"/>
        <dbReference type="ChEBI" id="CHEBI:29999"/>
        <dbReference type="ChEBI" id="CHEBI:30616"/>
        <dbReference type="ChEBI" id="CHEBI:33019"/>
        <dbReference type="ChEBI" id="CHEBI:142516"/>
        <dbReference type="EC" id="2.7.7.108"/>
    </reaction>
</comment>
<comment type="function">
    <text evidence="8">Nucleotidyltransferase involved in the post-translational modification of proteins. It can catalyze the addition of adenosine monophosphate (AMP) or uridine monophosphate (UMP) to a protein, resulting in modifications known as AMPylation and UMPylation.</text>
</comment>